<sequence length="140" mass="14787">MTPTVPNINGPNPCPVCRCALKVKLAAGGNFPGQYYICCHAHNYHYTFMPGVEPNAVSAPTSRSSTVTSSVKASSKCSESTCHRVGNSVCIRLMCKKCCVARTGCGIHTVATVVANKRKGKQPQVPAATSPSFVHHSPPT</sequence>
<dbReference type="EMBL" id="KN838671">
    <property type="protein sequence ID" value="KIJ98352.1"/>
    <property type="molecule type" value="Genomic_DNA"/>
</dbReference>
<evidence type="ECO:0000256" key="1">
    <source>
        <dbReference type="SAM" id="MobiDB-lite"/>
    </source>
</evidence>
<protein>
    <submittedName>
        <fullName evidence="2">Uncharacterized protein</fullName>
    </submittedName>
</protein>
<name>A0A0C9XQQ7_9AGAR</name>
<dbReference type="Proteomes" id="UP000054477">
    <property type="component" value="Unassembled WGS sequence"/>
</dbReference>
<evidence type="ECO:0000313" key="2">
    <source>
        <dbReference type="EMBL" id="KIJ98352.1"/>
    </source>
</evidence>
<keyword evidence="3" id="KW-1185">Reference proteome</keyword>
<dbReference type="HOGENOM" id="CLU_1839891_0_0_1"/>
<reference evidence="2 3" key="1">
    <citation type="submission" date="2014-04" db="EMBL/GenBank/DDBJ databases">
        <authorList>
            <consortium name="DOE Joint Genome Institute"/>
            <person name="Kuo A."/>
            <person name="Kohler A."/>
            <person name="Nagy L.G."/>
            <person name="Floudas D."/>
            <person name="Copeland A."/>
            <person name="Barry K.W."/>
            <person name="Cichocki N."/>
            <person name="Veneault-Fourrey C."/>
            <person name="LaButti K."/>
            <person name="Lindquist E.A."/>
            <person name="Lipzen A."/>
            <person name="Lundell T."/>
            <person name="Morin E."/>
            <person name="Murat C."/>
            <person name="Sun H."/>
            <person name="Tunlid A."/>
            <person name="Henrissat B."/>
            <person name="Grigoriev I.V."/>
            <person name="Hibbett D.S."/>
            <person name="Martin F."/>
            <person name="Nordberg H.P."/>
            <person name="Cantor M.N."/>
            <person name="Hua S.X."/>
        </authorList>
    </citation>
    <scope>NUCLEOTIDE SEQUENCE [LARGE SCALE GENOMIC DNA]</scope>
    <source>
        <strain evidence="2 3">LaAM-08-1</strain>
    </source>
</reference>
<proteinExistence type="predicted"/>
<dbReference type="AlphaFoldDB" id="A0A0C9XQQ7"/>
<feature type="region of interest" description="Disordered" evidence="1">
    <location>
        <begin position="118"/>
        <end position="140"/>
    </location>
</feature>
<organism evidence="2 3">
    <name type="scientific">Laccaria amethystina LaAM-08-1</name>
    <dbReference type="NCBI Taxonomy" id="1095629"/>
    <lineage>
        <taxon>Eukaryota</taxon>
        <taxon>Fungi</taxon>
        <taxon>Dikarya</taxon>
        <taxon>Basidiomycota</taxon>
        <taxon>Agaricomycotina</taxon>
        <taxon>Agaricomycetes</taxon>
        <taxon>Agaricomycetidae</taxon>
        <taxon>Agaricales</taxon>
        <taxon>Agaricineae</taxon>
        <taxon>Hydnangiaceae</taxon>
        <taxon>Laccaria</taxon>
    </lineage>
</organism>
<accession>A0A0C9XQQ7</accession>
<evidence type="ECO:0000313" key="3">
    <source>
        <dbReference type="Proteomes" id="UP000054477"/>
    </source>
</evidence>
<gene>
    <name evidence="2" type="ORF">K443DRAFT_46611</name>
</gene>
<dbReference type="OrthoDB" id="3012112at2759"/>
<reference evidence="3" key="2">
    <citation type="submission" date="2015-01" db="EMBL/GenBank/DDBJ databases">
        <title>Evolutionary Origins and Diversification of the Mycorrhizal Mutualists.</title>
        <authorList>
            <consortium name="DOE Joint Genome Institute"/>
            <consortium name="Mycorrhizal Genomics Consortium"/>
            <person name="Kohler A."/>
            <person name="Kuo A."/>
            <person name="Nagy L.G."/>
            <person name="Floudas D."/>
            <person name="Copeland A."/>
            <person name="Barry K.W."/>
            <person name="Cichocki N."/>
            <person name="Veneault-Fourrey C."/>
            <person name="LaButti K."/>
            <person name="Lindquist E.A."/>
            <person name="Lipzen A."/>
            <person name="Lundell T."/>
            <person name="Morin E."/>
            <person name="Murat C."/>
            <person name="Riley R."/>
            <person name="Ohm R."/>
            <person name="Sun H."/>
            <person name="Tunlid A."/>
            <person name="Henrissat B."/>
            <person name="Grigoriev I.V."/>
            <person name="Hibbett D.S."/>
            <person name="Martin F."/>
        </authorList>
    </citation>
    <scope>NUCLEOTIDE SEQUENCE [LARGE SCALE GENOMIC DNA]</scope>
    <source>
        <strain evidence="3">LaAM-08-1</strain>
    </source>
</reference>
<feature type="non-terminal residue" evidence="2">
    <location>
        <position position="1"/>
    </location>
</feature>